<feature type="transmembrane region" description="Helical" evidence="8">
    <location>
        <begin position="12"/>
        <end position="32"/>
    </location>
</feature>
<dbReference type="Proteomes" id="UP000004491">
    <property type="component" value="Unassembled WGS sequence"/>
</dbReference>
<accession>G2DGT0</accession>
<evidence type="ECO:0000256" key="6">
    <source>
        <dbReference type="ARBA" id="ARBA00022989"/>
    </source>
</evidence>
<dbReference type="AlphaFoldDB" id="G2DGT0"/>
<dbReference type="InterPro" id="IPR000802">
    <property type="entry name" value="Arsenical_pump_ArsB"/>
</dbReference>
<evidence type="ECO:0000256" key="5">
    <source>
        <dbReference type="ARBA" id="ARBA00022692"/>
    </source>
</evidence>
<dbReference type="InterPro" id="IPR051475">
    <property type="entry name" value="Diverse_Ion_Transporter"/>
</dbReference>
<feature type="transmembrane region" description="Helical" evidence="8">
    <location>
        <begin position="327"/>
        <end position="345"/>
    </location>
</feature>
<evidence type="ECO:0000256" key="8">
    <source>
        <dbReference type="SAM" id="Phobius"/>
    </source>
</evidence>
<organism evidence="10 11">
    <name type="scientific">endosymbiont of Riftia pachyptila</name>
    <name type="common">vent Ph05</name>
    <dbReference type="NCBI Taxonomy" id="1048808"/>
    <lineage>
        <taxon>Bacteria</taxon>
        <taxon>Pseudomonadati</taxon>
        <taxon>Pseudomonadota</taxon>
        <taxon>Gammaproteobacteria</taxon>
        <taxon>sulfur-oxidizing symbionts</taxon>
    </lineage>
</organism>
<evidence type="ECO:0000313" key="11">
    <source>
        <dbReference type="Proteomes" id="UP000004491"/>
    </source>
</evidence>
<dbReference type="PANTHER" id="PTHR43568:SF1">
    <property type="entry name" value="P PROTEIN"/>
    <property type="match status" value="1"/>
</dbReference>
<evidence type="ECO:0000256" key="4">
    <source>
        <dbReference type="ARBA" id="ARBA00022475"/>
    </source>
</evidence>
<evidence type="ECO:0000259" key="9">
    <source>
        <dbReference type="Pfam" id="PF03600"/>
    </source>
</evidence>
<keyword evidence="7 8" id="KW-0472">Membrane</keyword>
<feature type="transmembrane region" description="Helical" evidence="8">
    <location>
        <begin position="70"/>
        <end position="89"/>
    </location>
</feature>
<comment type="caution">
    <text evidence="10">The sequence shown here is derived from an EMBL/GenBank/DDBJ whole genome shotgun (WGS) entry which is preliminary data.</text>
</comment>
<feature type="transmembrane region" description="Helical" evidence="8">
    <location>
        <begin position="418"/>
        <end position="437"/>
    </location>
</feature>
<proteinExistence type="inferred from homology"/>
<feature type="transmembrane region" description="Helical" evidence="8">
    <location>
        <begin position="38"/>
        <end position="58"/>
    </location>
</feature>
<dbReference type="PRINTS" id="PR00758">
    <property type="entry name" value="ARSENICPUMP"/>
</dbReference>
<dbReference type="PANTHER" id="PTHR43568">
    <property type="entry name" value="P PROTEIN"/>
    <property type="match status" value="1"/>
</dbReference>
<dbReference type="InterPro" id="IPR004680">
    <property type="entry name" value="Cit_transptr-like_dom"/>
</dbReference>
<evidence type="ECO:0000256" key="2">
    <source>
        <dbReference type="ARBA" id="ARBA00009843"/>
    </source>
</evidence>
<protein>
    <submittedName>
        <fullName evidence="10">Na+/H+ transporter NhaD</fullName>
    </submittedName>
</protein>
<dbReference type="Pfam" id="PF03600">
    <property type="entry name" value="CitMHS"/>
    <property type="match status" value="1"/>
</dbReference>
<dbReference type="CDD" id="cd01116">
    <property type="entry name" value="P_permease"/>
    <property type="match status" value="1"/>
</dbReference>
<dbReference type="GO" id="GO:0015105">
    <property type="term" value="F:arsenite transmembrane transporter activity"/>
    <property type="evidence" value="ECO:0007669"/>
    <property type="project" value="InterPro"/>
</dbReference>
<feature type="transmembrane region" description="Helical" evidence="8">
    <location>
        <begin position="109"/>
        <end position="139"/>
    </location>
</feature>
<keyword evidence="5 8" id="KW-0812">Transmembrane</keyword>
<feature type="transmembrane region" description="Helical" evidence="8">
    <location>
        <begin position="258"/>
        <end position="276"/>
    </location>
</feature>
<reference evidence="10" key="1">
    <citation type="journal article" date="2011" name="ISME J.">
        <title>The endosymbionts of the deep-sea tubeworms Riftia pachyptila and Tevnia jerichonana share an identical physiology as revealed by proteogenomic analyses.</title>
        <authorList>
            <person name="Gardebrecht A."/>
            <person name="Markert S."/>
            <person name="Felbeck H."/>
            <person name="Thuermer A."/>
            <person name="Albrecht D."/>
            <person name="Wollherr A."/>
            <person name="Kabisch J."/>
            <person name="Lehmann R."/>
            <person name="Daniel R."/>
            <person name="Liesegang H."/>
            <person name="Hecker M."/>
            <person name="Sievert S.M."/>
            <person name="Schweder T."/>
        </authorList>
    </citation>
    <scope>NUCLEOTIDE SEQUENCE [LARGE SCALE GENOMIC DNA]</scope>
</reference>
<dbReference type="EMBL" id="AFOC01000102">
    <property type="protein sequence ID" value="EGV50178.1"/>
    <property type="molecule type" value="Genomic_DNA"/>
</dbReference>
<feature type="transmembrane region" description="Helical" evidence="8">
    <location>
        <begin position="188"/>
        <end position="210"/>
    </location>
</feature>
<comment type="similarity">
    <text evidence="2">Belongs to the CitM (TC 2.A.11) transporter family.</text>
</comment>
<name>G2DGT0_9GAMM</name>
<evidence type="ECO:0000313" key="10">
    <source>
        <dbReference type="EMBL" id="EGV50178.1"/>
    </source>
</evidence>
<comment type="subcellular location">
    <subcellularLocation>
        <location evidence="1">Cell membrane</location>
        <topology evidence="1">Multi-pass membrane protein</topology>
    </subcellularLocation>
</comment>
<feature type="transmembrane region" description="Helical" evidence="8">
    <location>
        <begin position="288"/>
        <end position="307"/>
    </location>
</feature>
<keyword evidence="11" id="KW-1185">Reference proteome</keyword>
<keyword evidence="6 8" id="KW-1133">Transmembrane helix</keyword>
<feature type="domain" description="Citrate transporter-like" evidence="9">
    <location>
        <begin position="27"/>
        <end position="378"/>
    </location>
</feature>
<evidence type="ECO:0000256" key="1">
    <source>
        <dbReference type="ARBA" id="ARBA00004651"/>
    </source>
</evidence>
<gene>
    <name evidence="10" type="ORF">Rifp1Sym_dw00090</name>
</gene>
<keyword evidence="3" id="KW-0813">Transport</keyword>
<evidence type="ECO:0000256" key="7">
    <source>
        <dbReference type="ARBA" id="ARBA00023136"/>
    </source>
</evidence>
<sequence length="443" mass="47763">MQRHMSESATLFTGEMQFSAAILLLAYVLIFSEWMHRTHAAILGAVVMIGVGMGFGFYSQEAALQAIDANTIFLLAGMMMLVSMLRPTGAFDYAAVRITRLAQGDPRLLLIYLSLSVSLISMILDNVTTVIVFAPLTVLICRLLKLNPMPYLMAEAMLSNIGGASTLVGDPPNIMIGSAGGLNFSQFLLHMGPPILFVWLGTVGLLLFLFREQLRPGGIQARELVETHAIKDPLALKKILSVLALVILLFFVHHHFHFYPAYVAFIGLALALLLLAPEPEALFGEVNWSVLIFFCGLFIIVGGVEASGLLDLLGTWLAGLASQPGRLLLAGLLLMWAAAALSAVVDNIPFTVTMIPIILGLESHGVNITPLWWALAIGVGLGGNGTHIGATANLIAVSESEKCGIDSARISPAQWMRIGIPITLFSLLLASVFYTLFFELFEG</sequence>
<feature type="transmembrane region" description="Helical" evidence="8">
    <location>
        <begin position="234"/>
        <end position="252"/>
    </location>
</feature>
<dbReference type="GO" id="GO:0005886">
    <property type="term" value="C:plasma membrane"/>
    <property type="evidence" value="ECO:0007669"/>
    <property type="project" value="UniProtKB-SubCell"/>
</dbReference>
<keyword evidence="4" id="KW-1003">Cell membrane</keyword>
<evidence type="ECO:0000256" key="3">
    <source>
        <dbReference type="ARBA" id="ARBA00022448"/>
    </source>
</evidence>